<dbReference type="KEGG" id="bvo:Pan97_23030"/>
<feature type="domain" description="3-keto-alpha-glucoside-1,2-lyase/3-keto-2-hydroxy-glucal hydratase" evidence="3">
    <location>
        <begin position="56"/>
        <end position="235"/>
    </location>
</feature>
<sequence length="326" mass="36272" precursor="true">MSMRSFISLVCCLAVASVACGQEFKSGIEWPEPKVITPGEKPSDPPSDAIVLIGTDGMSAWNGGEKWKFEDGVATAAKGGINTKQKFGDIQLHMEWAAPDEVKGSGQGRGNSGVFLMGHYEVQILDSYDNTTYFDGQAGAVYKQSPPMVNAMKKPGEWNTYDIVFTKPIRNEKGDVVAPARITVIHNGVLVQNSYPIRGSTNWHKPPAYDRHKDAESISLQFHGNPVRFRNMWVREIEPIEPTFVPEDTKMVRYRADWSTEKITAAPPKESEATAEEAPAKEEPNKKEEPKAKDAKPKKEEVKEEAKPQAKTEEPKQEAKKEEKPE</sequence>
<feature type="signal peptide" evidence="2">
    <location>
        <begin position="1"/>
        <end position="21"/>
    </location>
</feature>
<dbReference type="EMBL" id="CP036289">
    <property type="protein sequence ID" value="QDU75273.1"/>
    <property type="molecule type" value="Genomic_DNA"/>
</dbReference>
<evidence type="ECO:0000256" key="2">
    <source>
        <dbReference type="SAM" id="SignalP"/>
    </source>
</evidence>
<proteinExistence type="predicted"/>
<dbReference type="AlphaFoldDB" id="A0A518C7R5"/>
<evidence type="ECO:0000259" key="3">
    <source>
        <dbReference type="Pfam" id="PF06439"/>
    </source>
</evidence>
<accession>A0A518C7R5</accession>
<dbReference type="InterPro" id="IPR010496">
    <property type="entry name" value="AL/BT2_dom"/>
</dbReference>
<gene>
    <name evidence="4" type="ORF">Pan97_23030</name>
</gene>
<feature type="region of interest" description="Disordered" evidence="1">
    <location>
        <begin position="263"/>
        <end position="326"/>
    </location>
</feature>
<keyword evidence="2" id="KW-0732">Signal</keyword>
<dbReference type="Gene3D" id="2.60.120.560">
    <property type="entry name" value="Exo-inulinase, domain 1"/>
    <property type="match status" value="1"/>
</dbReference>
<keyword evidence="5" id="KW-1185">Reference proteome</keyword>
<evidence type="ECO:0000313" key="4">
    <source>
        <dbReference type="EMBL" id="QDU75273.1"/>
    </source>
</evidence>
<organism evidence="4 5">
    <name type="scientific">Bremerella volcania</name>
    <dbReference type="NCBI Taxonomy" id="2527984"/>
    <lineage>
        <taxon>Bacteria</taxon>
        <taxon>Pseudomonadati</taxon>
        <taxon>Planctomycetota</taxon>
        <taxon>Planctomycetia</taxon>
        <taxon>Pirellulales</taxon>
        <taxon>Pirellulaceae</taxon>
        <taxon>Bremerella</taxon>
    </lineage>
</organism>
<dbReference type="Pfam" id="PF06439">
    <property type="entry name" value="3keto-disac_hyd"/>
    <property type="match status" value="1"/>
</dbReference>
<dbReference type="GO" id="GO:0016787">
    <property type="term" value="F:hydrolase activity"/>
    <property type="evidence" value="ECO:0007669"/>
    <property type="project" value="InterPro"/>
</dbReference>
<feature type="compositionally biased region" description="Basic and acidic residues" evidence="1">
    <location>
        <begin position="278"/>
        <end position="326"/>
    </location>
</feature>
<dbReference type="RefSeq" id="WP_241676387.1">
    <property type="nucleotide sequence ID" value="NZ_CP036289.1"/>
</dbReference>
<evidence type="ECO:0000256" key="1">
    <source>
        <dbReference type="SAM" id="MobiDB-lite"/>
    </source>
</evidence>
<dbReference type="PROSITE" id="PS51257">
    <property type="entry name" value="PROKAR_LIPOPROTEIN"/>
    <property type="match status" value="1"/>
</dbReference>
<protein>
    <recommendedName>
        <fullName evidence="3">3-keto-alpha-glucoside-1,2-lyase/3-keto-2-hydroxy-glucal hydratase domain-containing protein</fullName>
    </recommendedName>
</protein>
<name>A0A518C7R5_9BACT</name>
<dbReference type="Proteomes" id="UP000318626">
    <property type="component" value="Chromosome"/>
</dbReference>
<reference evidence="5" key="1">
    <citation type="submission" date="2019-02" db="EMBL/GenBank/DDBJ databases">
        <title>Deep-cultivation of Planctomycetes and their phenomic and genomic characterization uncovers novel biology.</title>
        <authorList>
            <person name="Wiegand S."/>
            <person name="Jogler M."/>
            <person name="Boedeker C."/>
            <person name="Pinto D."/>
            <person name="Vollmers J."/>
            <person name="Rivas-Marin E."/>
            <person name="Kohn T."/>
            <person name="Peeters S.H."/>
            <person name="Heuer A."/>
            <person name="Rast P."/>
            <person name="Oberbeckmann S."/>
            <person name="Bunk B."/>
            <person name="Jeske O."/>
            <person name="Meyerdierks A."/>
            <person name="Storesund J.E."/>
            <person name="Kallscheuer N."/>
            <person name="Luecker S."/>
            <person name="Lage O.M."/>
            <person name="Pohl T."/>
            <person name="Merkel B.J."/>
            <person name="Hornburger P."/>
            <person name="Mueller R.-W."/>
            <person name="Bruemmer F."/>
            <person name="Labrenz M."/>
            <person name="Spormann A.M."/>
            <person name="Op den Camp H."/>
            <person name="Overmann J."/>
            <person name="Amann R."/>
            <person name="Jetten M.S.M."/>
            <person name="Mascher T."/>
            <person name="Medema M.H."/>
            <person name="Devos D.P."/>
            <person name="Kaster A.-K."/>
            <person name="Ovreas L."/>
            <person name="Rohde M."/>
            <person name="Galperin M.Y."/>
            <person name="Jogler C."/>
        </authorList>
    </citation>
    <scope>NUCLEOTIDE SEQUENCE [LARGE SCALE GENOMIC DNA]</scope>
    <source>
        <strain evidence="5">Pan97</strain>
    </source>
</reference>
<feature type="chain" id="PRO_5021732403" description="3-keto-alpha-glucoside-1,2-lyase/3-keto-2-hydroxy-glucal hydratase domain-containing protein" evidence="2">
    <location>
        <begin position="22"/>
        <end position="326"/>
    </location>
</feature>
<evidence type="ECO:0000313" key="5">
    <source>
        <dbReference type="Proteomes" id="UP000318626"/>
    </source>
</evidence>